<dbReference type="SUPFAM" id="SSF52096">
    <property type="entry name" value="ClpP/crotonase"/>
    <property type="match status" value="1"/>
</dbReference>
<dbReference type="NCBIfam" id="TIGR00225">
    <property type="entry name" value="prc"/>
    <property type="match status" value="1"/>
</dbReference>
<dbReference type="Gene3D" id="2.30.42.10">
    <property type="match status" value="1"/>
</dbReference>
<evidence type="ECO:0000259" key="6">
    <source>
        <dbReference type="SMART" id="SM00245"/>
    </source>
</evidence>
<dbReference type="SMART" id="SM00245">
    <property type="entry name" value="TSPc"/>
    <property type="match status" value="1"/>
</dbReference>
<dbReference type="CDD" id="cd07560">
    <property type="entry name" value="Peptidase_S41_CPP"/>
    <property type="match status" value="1"/>
</dbReference>
<organism evidence="7">
    <name type="scientific">Heterosigma akashiwo</name>
    <name type="common">Chromophytic alga</name>
    <name type="synonym">Heterosigma carterae</name>
    <dbReference type="NCBI Taxonomy" id="2829"/>
    <lineage>
        <taxon>Eukaryota</taxon>
        <taxon>Sar</taxon>
        <taxon>Stramenopiles</taxon>
        <taxon>Ochrophyta</taxon>
        <taxon>Raphidophyceae</taxon>
        <taxon>Chattonellales</taxon>
        <taxon>Chattonellaceae</taxon>
        <taxon>Heterosigma</taxon>
    </lineage>
</organism>
<dbReference type="InterPro" id="IPR029045">
    <property type="entry name" value="ClpP/crotonase-like_dom_sf"/>
</dbReference>
<dbReference type="InterPro" id="IPR001478">
    <property type="entry name" value="PDZ"/>
</dbReference>
<dbReference type="InterPro" id="IPR005151">
    <property type="entry name" value="Tail-specific_protease"/>
</dbReference>
<dbReference type="AlphaFoldDB" id="A0A7S3XXB5"/>
<evidence type="ECO:0000313" key="7">
    <source>
        <dbReference type="EMBL" id="CAE0634943.1"/>
    </source>
</evidence>
<dbReference type="EMBL" id="HBIU01029661">
    <property type="protein sequence ID" value="CAE0634943.1"/>
    <property type="molecule type" value="Transcribed_RNA"/>
</dbReference>
<dbReference type="SMART" id="SM00228">
    <property type="entry name" value="PDZ"/>
    <property type="match status" value="1"/>
</dbReference>
<gene>
    <name evidence="7" type="ORF">HAKA00212_LOCUS13683</name>
</gene>
<dbReference type="Gene3D" id="3.90.226.10">
    <property type="entry name" value="2-enoyl-CoA Hydratase, Chain A, domain 1"/>
    <property type="match status" value="1"/>
</dbReference>
<keyword evidence="3" id="KW-0378">Hydrolase</keyword>
<dbReference type="InterPro" id="IPR004447">
    <property type="entry name" value="Peptidase_S41A"/>
</dbReference>
<evidence type="ECO:0000256" key="1">
    <source>
        <dbReference type="ARBA" id="ARBA00009179"/>
    </source>
</evidence>
<feature type="domain" description="Tail specific protease" evidence="6">
    <location>
        <begin position="102"/>
        <end position="308"/>
    </location>
</feature>
<feature type="domain" description="PDZ" evidence="5">
    <location>
        <begin position="31"/>
        <end position="113"/>
    </location>
</feature>
<evidence type="ECO:0000256" key="2">
    <source>
        <dbReference type="ARBA" id="ARBA00022670"/>
    </source>
</evidence>
<name>A0A7S3XXB5_HETAK</name>
<dbReference type="PANTHER" id="PTHR32060">
    <property type="entry name" value="TAIL-SPECIFIC PROTEASE"/>
    <property type="match status" value="1"/>
</dbReference>
<keyword evidence="4" id="KW-0720">Serine protease</keyword>
<dbReference type="InterPro" id="IPR036034">
    <property type="entry name" value="PDZ_sf"/>
</dbReference>
<reference evidence="7" key="1">
    <citation type="submission" date="2021-01" db="EMBL/GenBank/DDBJ databases">
        <authorList>
            <person name="Corre E."/>
            <person name="Pelletier E."/>
            <person name="Niang G."/>
            <person name="Scheremetjew M."/>
            <person name="Finn R."/>
            <person name="Kale V."/>
            <person name="Holt S."/>
            <person name="Cochrane G."/>
            <person name="Meng A."/>
            <person name="Brown T."/>
            <person name="Cohen L."/>
        </authorList>
    </citation>
    <scope>NUCLEOTIDE SEQUENCE</scope>
    <source>
        <strain evidence="7">CCMP3107</strain>
    </source>
</reference>
<evidence type="ECO:0008006" key="8">
    <source>
        <dbReference type="Google" id="ProtNLM"/>
    </source>
</evidence>
<dbReference type="Pfam" id="PF17820">
    <property type="entry name" value="PDZ_6"/>
    <property type="match status" value="1"/>
</dbReference>
<sequence>MARELLKGLGDKYTRLLPTDLYQRLTKYDMVGVGALLGPGPAQDGGADGPTVYLQIGAPPIAGSPAALAGLQKGDIVVSINGASTKKMNAFDVIELTSNDRSPTIRFEVRKPDQATSKEYVLDRKFEQIVNPVFYFLEKEKDGSSVGYIKLKEFNSLAKQSVKDALVDLESKGADRYVLDLRGNGGGAFQGAIGISGLFMKEQPIVSIVDGYGGRESFKTLPDQVVTDKPLVLWVDGGSASASEVLSGALHDNCRAALVGSRSFGKGLIQAVYGLNDGSGLVMTVARYETPRGTDINKIGIQPDLYVKSSALESIPGFDSRPDLGKLDFNKIFAAEREQFCAADSSATGSSKRGAGGIELVQQEKRLNF</sequence>
<evidence type="ECO:0000256" key="3">
    <source>
        <dbReference type="ARBA" id="ARBA00022801"/>
    </source>
</evidence>
<dbReference type="InterPro" id="IPR041489">
    <property type="entry name" value="PDZ_6"/>
</dbReference>
<dbReference type="Pfam" id="PF03572">
    <property type="entry name" value="Peptidase_S41"/>
    <property type="match status" value="1"/>
</dbReference>
<comment type="similarity">
    <text evidence="1">Belongs to the peptidase S41A family.</text>
</comment>
<proteinExistence type="inferred from homology"/>
<dbReference type="GO" id="GO:0008236">
    <property type="term" value="F:serine-type peptidase activity"/>
    <property type="evidence" value="ECO:0007669"/>
    <property type="project" value="UniProtKB-KW"/>
</dbReference>
<dbReference type="PANTHER" id="PTHR32060:SF22">
    <property type="entry name" value="CARBOXYL-TERMINAL-PROCESSING PEPTIDASE 3, CHLOROPLASTIC"/>
    <property type="match status" value="1"/>
</dbReference>
<evidence type="ECO:0000259" key="5">
    <source>
        <dbReference type="SMART" id="SM00228"/>
    </source>
</evidence>
<keyword evidence="2" id="KW-0645">Protease</keyword>
<protein>
    <recommendedName>
        <fullName evidence="8">PDZ domain-containing protein</fullName>
    </recommendedName>
</protein>
<dbReference type="GO" id="GO:0006508">
    <property type="term" value="P:proteolysis"/>
    <property type="evidence" value="ECO:0007669"/>
    <property type="project" value="UniProtKB-KW"/>
</dbReference>
<dbReference type="GO" id="GO:0004175">
    <property type="term" value="F:endopeptidase activity"/>
    <property type="evidence" value="ECO:0007669"/>
    <property type="project" value="TreeGrafter"/>
</dbReference>
<dbReference type="SUPFAM" id="SSF50156">
    <property type="entry name" value="PDZ domain-like"/>
    <property type="match status" value="1"/>
</dbReference>
<accession>A0A7S3XXB5</accession>
<dbReference type="Gene3D" id="3.30.750.44">
    <property type="match status" value="1"/>
</dbReference>
<evidence type="ECO:0000256" key="4">
    <source>
        <dbReference type="ARBA" id="ARBA00022825"/>
    </source>
</evidence>